<feature type="compositionally biased region" description="Basic and acidic residues" evidence="2">
    <location>
        <begin position="312"/>
        <end position="327"/>
    </location>
</feature>
<evidence type="ECO:0000313" key="4">
    <source>
        <dbReference type="EMBL" id="CAI0540903.1"/>
    </source>
</evidence>
<proteinExistence type="predicted"/>
<dbReference type="Proteomes" id="UP001154282">
    <property type="component" value="Unassembled WGS sequence"/>
</dbReference>
<evidence type="ECO:0000256" key="2">
    <source>
        <dbReference type="SAM" id="MobiDB-lite"/>
    </source>
</evidence>
<dbReference type="PANTHER" id="PTHR48153:SF4">
    <property type="entry name" value="UBIQUITIN CARBOXYL-TERMINAL HYDROLASE MUG105"/>
    <property type="match status" value="1"/>
</dbReference>
<comment type="caution">
    <text evidence="4">The sequence shown here is derived from an EMBL/GenBank/DDBJ whole genome shotgun (WGS) entry which is preliminary data.</text>
</comment>
<accession>A0AAV0Q9C5</accession>
<feature type="compositionally biased region" description="Polar residues" evidence="2">
    <location>
        <begin position="329"/>
        <end position="353"/>
    </location>
</feature>
<dbReference type="Gene3D" id="3.90.70.130">
    <property type="match status" value="2"/>
</dbReference>
<evidence type="ECO:0000259" key="3">
    <source>
        <dbReference type="Pfam" id="PF07910"/>
    </source>
</evidence>
<organism evidence="4 5">
    <name type="scientific">Linum tenue</name>
    <dbReference type="NCBI Taxonomy" id="586396"/>
    <lineage>
        <taxon>Eukaryota</taxon>
        <taxon>Viridiplantae</taxon>
        <taxon>Streptophyta</taxon>
        <taxon>Embryophyta</taxon>
        <taxon>Tracheophyta</taxon>
        <taxon>Spermatophyta</taxon>
        <taxon>Magnoliopsida</taxon>
        <taxon>eudicotyledons</taxon>
        <taxon>Gunneridae</taxon>
        <taxon>Pentapetalae</taxon>
        <taxon>rosids</taxon>
        <taxon>fabids</taxon>
        <taxon>Malpighiales</taxon>
        <taxon>Linaceae</taxon>
        <taxon>Linum</taxon>
    </lineage>
</organism>
<dbReference type="PANTHER" id="PTHR48153">
    <property type="entry name" value="UFM1-SPECIFIC PROTEASE 2"/>
    <property type="match status" value="1"/>
</dbReference>
<reference evidence="4" key="1">
    <citation type="submission" date="2022-08" db="EMBL/GenBank/DDBJ databases">
        <authorList>
            <person name="Gutierrez-Valencia J."/>
        </authorList>
    </citation>
    <scope>NUCLEOTIDE SEQUENCE</scope>
</reference>
<feature type="region of interest" description="Disordered" evidence="2">
    <location>
        <begin position="296"/>
        <end position="353"/>
    </location>
</feature>
<keyword evidence="1" id="KW-0378">Hydrolase</keyword>
<protein>
    <recommendedName>
        <fullName evidence="3">UFSP1/2/DUB catalytic domain-containing protein</fullName>
    </recommendedName>
</protein>
<name>A0AAV0Q9C5_9ROSI</name>
<keyword evidence="5" id="KW-1185">Reference proteome</keyword>
<sequence length="487" mass="54198">MEGRGGSGKYGEFCQPTAREDTSTQSWIPQRVARSVTKASRHRCSTGKFFNFKILTSSPCSLRARAMMVNGNRHVDTHFDSEQEENLVVSNDEQLARDLELAEQLSLSHALLNQSLDQAEPLLIASQTRSSFHRVATDGGLMTLLYERLQSGGAKFNGQGKGKYAAAAPATTLLAGYVDHYQSRRGEDSGWGCGYRNIQMLASHLLNSRPDAREVLFGGSGFVPDIPFLQGWLEVAWRKGFDPLGSQQFHHSIRGSKRWIGTTECAALLRSFGIRARIVDFGPKKLESLFLSVPGTSVAPPKKKKSSLVRGPMDRYLVRNDTRKDDSGQTDSNSCGEPQSSGKNRFCNGGTSPNNPSDAQVLVDWVWNYFSHQGTKVSAQQQRVVMTGKAPLYFQHDGHSRTIVGIQCKQQHSYGSPEYTLLILDPAHRTEALERSIKTNGQWEKSIKRGVHTLKKSQYQICYIDPGIASIEEMELLKNLDSTYFEL</sequence>
<dbReference type="GO" id="GO:0019783">
    <property type="term" value="F:ubiquitin-like protein peptidase activity"/>
    <property type="evidence" value="ECO:0007669"/>
    <property type="project" value="TreeGrafter"/>
</dbReference>
<feature type="domain" description="UFSP1/2/DUB catalytic" evidence="3">
    <location>
        <begin position="359"/>
        <end position="462"/>
    </location>
</feature>
<feature type="region of interest" description="Disordered" evidence="2">
    <location>
        <begin position="1"/>
        <end position="25"/>
    </location>
</feature>
<dbReference type="EMBL" id="CAMGYJ010000009">
    <property type="protein sequence ID" value="CAI0540903.1"/>
    <property type="molecule type" value="Genomic_DNA"/>
</dbReference>
<dbReference type="InterPro" id="IPR012462">
    <property type="entry name" value="UFSP1/2_DUB_cat"/>
</dbReference>
<evidence type="ECO:0000256" key="1">
    <source>
        <dbReference type="ARBA" id="ARBA00022801"/>
    </source>
</evidence>
<dbReference type="Pfam" id="PF07910">
    <property type="entry name" value="Peptidase_C78"/>
    <property type="match status" value="2"/>
</dbReference>
<feature type="domain" description="UFSP1/2/DUB catalytic" evidence="3">
    <location>
        <begin position="174"/>
        <end position="284"/>
    </location>
</feature>
<evidence type="ECO:0000313" key="5">
    <source>
        <dbReference type="Proteomes" id="UP001154282"/>
    </source>
</evidence>
<gene>
    <name evidence="4" type="ORF">LITE_LOCUS41879</name>
</gene>
<dbReference type="AlphaFoldDB" id="A0AAV0Q9C5"/>